<dbReference type="EMBL" id="KK207935">
    <property type="protein sequence ID" value="EZF48059.1"/>
    <property type="molecule type" value="Genomic_DNA"/>
</dbReference>
<evidence type="ECO:0000313" key="2">
    <source>
        <dbReference type="EMBL" id="EZF48059.1"/>
    </source>
</evidence>
<name>A0A022VQ47_TRIRU</name>
<proteinExistence type="predicted"/>
<gene>
    <name evidence="2" type="ORF">H103_08162</name>
</gene>
<evidence type="ECO:0000256" key="1">
    <source>
        <dbReference type="SAM" id="MobiDB-lite"/>
    </source>
</evidence>
<dbReference type="PANTHER" id="PTHR47785">
    <property type="entry name" value="ZN(II)2CYS6 TRANSCRIPTION FACTOR (EUROFUNG)-RELATED-RELATED"/>
    <property type="match status" value="1"/>
</dbReference>
<dbReference type="HOGENOM" id="CLU_1267704_0_0_1"/>
<dbReference type="AlphaFoldDB" id="A0A022VQ47"/>
<feature type="region of interest" description="Disordered" evidence="1">
    <location>
        <begin position="39"/>
        <end position="101"/>
    </location>
</feature>
<dbReference type="Proteomes" id="UP000023758">
    <property type="component" value="Unassembled WGS sequence"/>
</dbReference>
<organism evidence="2">
    <name type="scientific">Trichophyton rubrum CBS 288.86</name>
    <dbReference type="NCBI Taxonomy" id="1215330"/>
    <lineage>
        <taxon>Eukaryota</taxon>
        <taxon>Fungi</taxon>
        <taxon>Dikarya</taxon>
        <taxon>Ascomycota</taxon>
        <taxon>Pezizomycotina</taxon>
        <taxon>Eurotiomycetes</taxon>
        <taxon>Eurotiomycetidae</taxon>
        <taxon>Onygenales</taxon>
        <taxon>Arthrodermataceae</taxon>
        <taxon>Trichophyton</taxon>
    </lineage>
</organism>
<sequence length="218" mass="24241">MRWEDSDPPAKDINTARMRGKYYGAKYLIHRPLLHHALHPMAPKPRNPVPASSPSQSTVSSSQSQVSPSLSHVHQAEKMERYTSEMGPPVRTPSNDPQPPLLSDLEPKVFDACMVCINAAMNSTVAFDGVEGRPIVTNIFGTAHAYVTCHYNLTLSCHTNFDSIIVNSAICLSSQQHIHLNFLPLSTATNFVLYLIEPLNFCYEADISLPPYGKMQKY</sequence>
<feature type="compositionally biased region" description="Basic and acidic residues" evidence="1">
    <location>
        <begin position="74"/>
        <end position="83"/>
    </location>
</feature>
<accession>A0A022VQ47</accession>
<reference evidence="2" key="1">
    <citation type="submission" date="2014-02" db="EMBL/GenBank/DDBJ databases">
        <title>The Genome Sequence of Trichophyton rubrum (morphotype fischeri) CBS 288.86.</title>
        <authorList>
            <consortium name="The Broad Institute Genomics Platform"/>
            <person name="Cuomo C.A."/>
            <person name="White T.C."/>
            <person name="Graser Y."/>
            <person name="Martinez-Rossi N."/>
            <person name="Heitman J."/>
            <person name="Young S.K."/>
            <person name="Zeng Q."/>
            <person name="Gargeya S."/>
            <person name="Abouelleil A."/>
            <person name="Alvarado L."/>
            <person name="Chapman S.B."/>
            <person name="Gainer-Dewar J."/>
            <person name="Goldberg J."/>
            <person name="Griggs A."/>
            <person name="Gujja S."/>
            <person name="Hansen M."/>
            <person name="Howarth C."/>
            <person name="Imamovic A."/>
            <person name="Larimer J."/>
            <person name="Martinez D."/>
            <person name="Murphy C."/>
            <person name="Pearson M.D."/>
            <person name="Persinoti G."/>
            <person name="Poon T."/>
            <person name="Priest M."/>
            <person name="Roberts A.D."/>
            <person name="Saif S."/>
            <person name="Shea T.D."/>
            <person name="Sykes S.N."/>
            <person name="Wortman J."/>
            <person name="Nusbaum C."/>
            <person name="Birren B."/>
        </authorList>
    </citation>
    <scope>NUCLEOTIDE SEQUENCE [LARGE SCALE GENOMIC DNA]</scope>
    <source>
        <strain evidence="2">CBS 288.86</strain>
    </source>
</reference>
<dbReference type="PANTHER" id="PTHR47785:SF4">
    <property type="entry name" value="ZN(II)2CYS6 TRANSCRIPTION FACTOR (EUROFUNG)"/>
    <property type="match status" value="1"/>
</dbReference>
<feature type="compositionally biased region" description="Low complexity" evidence="1">
    <location>
        <begin position="49"/>
        <end position="73"/>
    </location>
</feature>
<dbReference type="InterPro" id="IPR053181">
    <property type="entry name" value="EcdB-like_regulator"/>
</dbReference>
<protein>
    <submittedName>
        <fullName evidence="2">Uncharacterized protein</fullName>
    </submittedName>
</protein>